<feature type="compositionally biased region" description="Basic and acidic residues" evidence="1">
    <location>
        <begin position="1"/>
        <end position="11"/>
    </location>
</feature>
<evidence type="ECO:0000256" key="1">
    <source>
        <dbReference type="SAM" id="MobiDB-lite"/>
    </source>
</evidence>
<feature type="compositionally biased region" description="Low complexity" evidence="1">
    <location>
        <begin position="89"/>
        <end position="101"/>
    </location>
</feature>
<evidence type="ECO:0000313" key="2">
    <source>
        <dbReference type="EMBL" id="KAJ8868635.1"/>
    </source>
</evidence>
<comment type="caution">
    <text evidence="2">The sequence shown here is derived from an EMBL/GenBank/DDBJ whole genome shotgun (WGS) entry which is preliminary data.</text>
</comment>
<feature type="region of interest" description="Disordered" evidence="1">
    <location>
        <begin position="253"/>
        <end position="317"/>
    </location>
</feature>
<name>A0ABQ9G874_9NEOP</name>
<evidence type="ECO:0000313" key="3">
    <source>
        <dbReference type="Proteomes" id="UP001159363"/>
    </source>
</evidence>
<feature type="region of interest" description="Disordered" evidence="1">
    <location>
        <begin position="64"/>
        <end position="130"/>
    </location>
</feature>
<feature type="compositionally biased region" description="Basic and acidic residues" evidence="1">
    <location>
        <begin position="460"/>
        <end position="469"/>
    </location>
</feature>
<feature type="region of interest" description="Disordered" evidence="1">
    <location>
        <begin position="1"/>
        <end position="26"/>
    </location>
</feature>
<keyword evidence="3" id="KW-1185">Reference proteome</keyword>
<dbReference type="EMBL" id="JARBHB010000014">
    <property type="protein sequence ID" value="KAJ8868635.1"/>
    <property type="molecule type" value="Genomic_DNA"/>
</dbReference>
<organism evidence="2 3">
    <name type="scientific">Dryococelus australis</name>
    <dbReference type="NCBI Taxonomy" id="614101"/>
    <lineage>
        <taxon>Eukaryota</taxon>
        <taxon>Metazoa</taxon>
        <taxon>Ecdysozoa</taxon>
        <taxon>Arthropoda</taxon>
        <taxon>Hexapoda</taxon>
        <taxon>Insecta</taxon>
        <taxon>Pterygota</taxon>
        <taxon>Neoptera</taxon>
        <taxon>Polyneoptera</taxon>
        <taxon>Phasmatodea</taxon>
        <taxon>Verophasmatodea</taxon>
        <taxon>Anareolatae</taxon>
        <taxon>Phasmatidae</taxon>
        <taxon>Eurycanthinae</taxon>
        <taxon>Dryococelus</taxon>
    </lineage>
</organism>
<reference evidence="2 3" key="1">
    <citation type="submission" date="2023-02" db="EMBL/GenBank/DDBJ databases">
        <title>LHISI_Scaffold_Assembly.</title>
        <authorList>
            <person name="Stuart O.P."/>
            <person name="Cleave R."/>
            <person name="Magrath M.J.L."/>
            <person name="Mikheyev A.S."/>
        </authorList>
    </citation>
    <scope>NUCLEOTIDE SEQUENCE [LARGE SCALE GENOMIC DNA]</scope>
    <source>
        <strain evidence="2">Daus_M_001</strain>
        <tissue evidence="2">Leg muscle</tissue>
    </source>
</reference>
<feature type="region of interest" description="Disordered" evidence="1">
    <location>
        <begin position="342"/>
        <end position="382"/>
    </location>
</feature>
<feature type="region of interest" description="Disordered" evidence="1">
    <location>
        <begin position="1003"/>
        <end position="1028"/>
    </location>
</feature>
<proteinExistence type="predicted"/>
<gene>
    <name evidence="2" type="ORF">PR048_030174</name>
</gene>
<feature type="compositionally biased region" description="Basic and acidic residues" evidence="1">
    <location>
        <begin position="277"/>
        <end position="287"/>
    </location>
</feature>
<sequence length="1028" mass="114354">MGQRRNERAGETGDPPGIEPGSPWWEASRLTTQTPLPLLILVVVGYTAARTRYPERARRGSLEYQCKRTGRREPSNGARGVAGKVKWQGPATPRRGATPRRVTNPAGAPTSSEPTRPPGPTRKKSVSDKGDTANRIECAIAAKCKALNCPAVFSSLCVYLWDFQRTSSSNTLNAFRGWEVVDQACTRSARGQIRHRRDAVVQRAGQGRETGWFPRLSGGRYQLLPLFPAVSWSLTSPSSSCWGDPCRENGTAQEYKRGINGISPRKPANQRHRPARSHLDPTEDSKSRFALVGGEKSNRSATAAPGENEDTRRQSSTSYNFGGLSAIADQVLVITCGEPAKAEGTCGRDQARQSSSAWAELPSDNARELTTQTSGLRQRRDKKKLVDLPKRVVEMILRFEEGEERWVWSSAGMQVGGGREIPEKTRRSAAQVQHDSHVRGNLESDPPPAVGNRNKFATAGDERSGRRDTAAPLAKGKTQFGKKGRGRLTCDEQLPGVGEAPERAASRLAVVPVFILRQVRSQDVEAEAAQEALSLLAQLLLGKVDRLLGVGHAEQAPRRRRPCYRRRLRVQHHAPVRQYQQHLRRQHRALAGDGLTGRACARGRPLPHPRMRLVPAHAPRTLFPLQPRQRALPPLLVVDDQPPPARTPDATKQLWPRQIFKFLAAYEYSHVLRAPRGSCVARGFDGEVFYRRSCTQEQTIFAGRATLQNTIFHIHFPDSAGFFGEEVLKGAHSTHCSGTRNFCWWAWPLARQVVGVDGCCKDRTVRARLHSCLLVVSVDSWSYNHFSLRLAVSGDGGGCVVARVRLLASHQGEPGSIPGRATPEFSQVEIVPDSGASRRVFCMHFKGHNDCEMRPVKLVTTERKMSHSFIVELEVFGELHSVNTLTLALHYGQGKWRTKAHSKRYFYKAVDTMNNNRLTKRIINLAISMKVKNNWLLEIERDLQKIGITGDIIQDRCRFETLVNSRQFANKPNIRRKNTWIEERRKDLMSNGSCRTRRAFEQCSPAGGGGDSGRWLEDGEGAPSDCAL</sequence>
<protein>
    <submittedName>
        <fullName evidence="2">Uncharacterized protein</fullName>
    </submittedName>
</protein>
<dbReference type="Proteomes" id="UP001159363">
    <property type="component" value="Chromosome 13"/>
</dbReference>
<feature type="region of interest" description="Disordered" evidence="1">
    <location>
        <begin position="426"/>
        <end position="485"/>
    </location>
</feature>
<accession>A0ABQ9G874</accession>